<dbReference type="EMBL" id="JARGDH010000005">
    <property type="protein sequence ID" value="KAL0266440.1"/>
    <property type="molecule type" value="Genomic_DNA"/>
</dbReference>
<comment type="caution">
    <text evidence="2">The sequence shown here is derived from an EMBL/GenBank/DDBJ whole genome shotgun (WGS) entry which is preliminary data.</text>
</comment>
<protein>
    <submittedName>
        <fullName evidence="2">Uncharacterized protein</fullName>
    </submittedName>
</protein>
<name>A0AAW2H9R1_9NEOP</name>
<evidence type="ECO:0000256" key="1">
    <source>
        <dbReference type="SAM" id="SignalP"/>
    </source>
</evidence>
<keyword evidence="1" id="KW-0732">Signal</keyword>
<evidence type="ECO:0000313" key="2">
    <source>
        <dbReference type="EMBL" id="KAL0266440.1"/>
    </source>
</evidence>
<feature type="chain" id="PRO_5043935003" evidence="1">
    <location>
        <begin position="16"/>
        <end position="211"/>
    </location>
</feature>
<feature type="signal peptide" evidence="1">
    <location>
        <begin position="1"/>
        <end position="15"/>
    </location>
</feature>
<gene>
    <name evidence="2" type="ORF">PYX00_008972</name>
</gene>
<dbReference type="AlphaFoldDB" id="A0AAW2H9R1"/>
<reference evidence="2" key="1">
    <citation type="journal article" date="2024" name="Gigascience">
        <title>Chromosome-level genome of the poultry shaft louse Menopon gallinae provides insight into the host-switching and adaptive evolution of parasitic lice.</title>
        <authorList>
            <person name="Xu Y."/>
            <person name="Ma L."/>
            <person name="Liu S."/>
            <person name="Liang Y."/>
            <person name="Liu Q."/>
            <person name="He Z."/>
            <person name="Tian L."/>
            <person name="Duan Y."/>
            <person name="Cai W."/>
            <person name="Li H."/>
            <person name="Song F."/>
        </authorList>
    </citation>
    <scope>NUCLEOTIDE SEQUENCE</scope>
    <source>
        <strain evidence="2">Cailab_2023a</strain>
    </source>
</reference>
<proteinExistence type="predicted"/>
<accession>A0AAW2H9R1</accession>
<organism evidence="2">
    <name type="scientific">Menopon gallinae</name>
    <name type="common">poultry shaft louse</name>
    <dbReference type="NCBI Taxonomy" id="328185"/>
    <lineage>
        <taxon>Eukaryota</taxon>
        <taxon>Metazoa</taxon>
        <taxon>Ecdysozoa</taxon>
        <taxon>Arthropoda</taxon>
        <taxon>Hexapoda</taxon>
        <taxon>Insecta</taxon>
        <taxon>Pterygota</taxon>
        <taxon>Neoptera</taxon>
        <taxon>Paraneoptera</taxon>
        <taxon>Psocodea</taxon>
        <taxon>Troctomorpha</taxon>
        <taxon>Phthiraptera</taxon>
        <taxon>Amblycera</taxon>
        <taxon>Menoponidae</taxon>
        <taxon>Menopon</taxon>
    </lineage>
</organism>
<sequence length="211" mass="23348">MIILVLACFAALVRGGPANTTMEEAVSQSTESTTPGKVYSDLIKISEKESPQEKYDTVSYSQAASDSRPAQTTFPDPKIFILENGKTYEVGQQPIQAPNPYLNAAIGAVSAHLISHAHEEYIPYPPNGNPQDYPAYRGNDSPLSGAYERANRAGYGYYPSHQDQPHYGAYYQQPQTCYPHFYPGDTDLDDRGYGRRGKEPIKRQVLLTSFG</sequence>